<proteinExistence type="predicted"/>
<keyword evidence="1" id="KW-0547">Nucleotide-binding</keyword>
<name>A0ACD4D7V8_9HYPH</name>
<keyword evidence="2" id="KW-1185">Reference proteome</keyword>
<dbReference type="Proteomes" id="UP001061991">
    <property type="component" value="Chromosome"/>
</dbReference>
<protein>
    <submittedName>
        <fullName evidence="1">ABC transporter ATP-binding protein/permease</fullName>
    </submittedName>
</protein>
<sequence>MAITIGTSIIFGIAPFALSKITDLVASGNLAAGISSNTIFLWASIYLVCLAVGRFSSTLSLYFQSMLRLDVVNVLSKIYFRYIIGQKADFFTIKNSGDLSQELNQANNDFYVIIRSFSGSVVSPIIQIASSFLVLLYTENYPVVVYFIIYILAFSINNAYFTKKLYDKKIKLMDAGRQSHSVLVDSIANISVAKQYGSFDFFFARYTGVLDQDRATQSEYWRTTILMLLLNTTLFTTLYVVSFLQVVYGVIAGSVTIGEFVMVASYIVILASPIENLGSMFTEVNQSVMTFGAFLSRIRDQVTRAPKAISPIFSNNKIALKVTQLSFSYMQSSHNALEDVSFEIRSGNSIIWTGESGSGKSTLVKILTGQYEPSSGQIQVFGVNLEDIDPATLNGTVGVVSQDVMIFKDTLRFNLLMAKPDADDNQLVEALINAGLGEFFDQLPEKLDTLLGDRGTKLSGGQRQRISFARLFLTSPSIVIVDEGTSSLDVVTERKVLEKLADYFKTRTVITISHRASAMVNSDAIFVFNRGRLQDRGTRSELKGRNPYFAQLLELSL</sequence>
<evidence type="ECO:0000313" key="2">
    <source>
        <dbReference type="Proteomes" id="UP001061991"/>
    </source>
</evidence>
<gene>
    <name evidence="1" type="ORF">N8E88_17320</name>
</gene>
<organism evidence="1 2">
    <name type="scientific">Phyllobacterium zundukense</name>
    <dbReference type="NCBI Taxonomy" id="1867719"/>
    <lineage>
        <taxon>Bacteria</taxon>
        <taxon>Pseudomonadati</taxon>
        <taxon>Pseudomonadota</taxon>
        <taxon>Alphaproteobacteria</taxon>
        <taxon>Hyphomicrobiales</taxon>
        <taxon>Phyllobacteriaceae</taxon>
        <taxon>Phyllobacterium</taxon>
    </lineage>
</organism>
<keyword evidence="1" id="KW-0067">ATP-binding</keyword>
<evidence type="ECO:0000313" key="1">
    <source>
        <dbReference type="EMBL" id="UXN61803.1"/>
    </source>
</evidence>
<dbReference type="EMBL" id="CP104973">
    <property type="protein sequence ID" value="UXN61803.1"/>
    <property type="molecule type" value="Genomic_DNA"/>
</dbReference>
<accession>A0ACD4D7V8</accession>
<reference evidence="1" key="1">
    <citation type="submission" date="2022-09" db="EMBL/GenBank/DDBJ databases">
        <title>Interaction between co-microsymbionts with complementary sets of symbiotic genes in legume-rhizobium systems.</title>
        <authorList>
            <person name="Safronova V."/>
            <person name="Sazanova A."/>
            <person name="Afonin A."/>
            <person name="Chirak E."/>
        </authorList>
    </citation>
    <scope>NUCLEOTIDE SEQUENCE</scope>
    <source>
        <strain evidence="1">A18/3m</strain>
    </source>
</reference>